<dbReference type="AlphaFoldDB" id="A0AAN7BJD9"/>
<reference evidence="7" key="1">
    <citation type="journal article" date="2023" name="Mol. Phylogenet. Evol.">
        <title>Genome-scale phylogeny and comparative genomics of the fungal order Sordariales.</title>
        <authorList>
            <person name="Hensen N."/>
            <person name="Bonometti L."/>
            <person name="Westerberg I."/>
            <person name="Brannstrom I.O."/>
            <person name="Guillou S."/>
            <person name="Cros-Aarteil S."/>
            <person name="Calhoun S."/>
            <person name="Haridas S."/>
            <person name="Kuo A."/>
            <person name="Mondo S."/>
            <person name="Pangilinan J."/>
            <person name="Riley R."/>
            <person name="LaButti K."/>
            <person name="Andreopoulos B."/>
            <person name="Lipzen A."/>
            <person name="Chen C."/>
            <person name="Yan M."/>
            <person name="Daum C."/>
            <person name="Ng V."/>
            <person name="Clum A."/>
            <person name="Steindorff A."/>
            <person name="Ohm R.A."/>
            <person name="Martin F."/>
            <person name="Silar P."/>
            <person name="Natvig D.O."/>
            <person name="Lalanne C."/>
            <person name="Gautier V."/>
            <person name="Ament-Velasquez S.L."/>
            <person name="Kruys A."/>
            <person name="Hutchinson M.I."/>
            <person name="Powell A.J."/>
            <person name="Barry K."/>
            <person name="Miller A.N."/>
            <person name="Grigoriev I.V."/>
            <person name="Debuchy R."/>
            <person name="Gladieux P."/>
            <person name="Hiltunen Thoren M."/>
            <person name="Johannesson H."/>
        </authorList>
    </citation>
    <scope>NUCLEOTIDE SEQUENCE</scope>
    <source>
        <strain evidence="7">CBS 990.96</strain>
    </source>
</reference>
<keyword evidence="4 6" id="KW-0472">Membrane</keyword>
<proteinExistence type="predicted"/>
<evidence type="ECO:0000256" key="1">
    <source>
        <dbReference type="ARBA" id="ARBA00004167"/>
    </source>
</evidence>
<keyword evidence="2 6" id="KW-0812">Transmembrane</keyword>
<evidence type="ECO:0000256" key="5">
    <source>
        <dbReference type="SAM" id="MobiDB-lite"/>
    </source>
</evidence>
<evidence type="ECO:0000256" key="3">
    <source>
        <dbReference type="ARBA" id="ARBA00022989"/>
    </source>
</evidence>
<keyword evidence="3 6" id="KW-1133">Transmembrane helix</keyword>
<reference evidence="7" key="2">
    <citation type="submission" date="2023-05" db="EMBL/GenBank/DDBJ databases">
        <authorList>
            <consortium name="Lawrence Berkeley National Laboratory"/>
            <person name="Steindorff A."/>
            <person name="Hensen N."/>
            <person name="Bonometti L."/>
            <person name="Westerberg I."/>
            <person name="Brannstrom I.O."/>
            <person name="Guillou S."/>
            <person name="Cros-Aarteil S."/>
            <person name="Calhoun S."/>
            <person name="Haridas S."/>
            <person name="Kuo A."/>
            <person name="Mondo S."/>
            <person name="Pangilinan J."/>
            <person name="Riley R."/>
            <person name="Labutti K."/>
            <person name="Andreopoulos B."/>
            <person name="Lipzen A."/>
            <person name="Chen C."/>
            <person name="Yanf M."/>
            <person name="Daum C."/>
            <person name="Ng V."/>
            <person name="Clum A."/>
            <person name="Ohm R."/>
            <person name="Martin F."/>
            <person name="Silar P."/>
            <person name="Natvig D."/>
            <person name="Lalanne C."/>
            <person name="Gautier V."/>
            <person name="Ament-Velasquez S.L."/>
            <person name="Kruys A."/>
            <person name="Hutchinson M.I."/>
            <person name="Powell A.J."/>
            <person name="Barry K."/>
            <person name="Miller A.N."/>
            <person name="Grigoriev I.V."/>
            <person name="Debuchy R."/>
            <person name="Gladieux P."/>
            <person name="Thoren M.H."/>
            <person name="Johannesson H."/>
        </authorList>
    </citation>
    <scope>NUCLEOTIDE SEQUENCE</scope>
    <source>
        <strain evidence="7">CBS 990.96</strain>
    </source>
</reference>
<evidence type="ECO:0000256" key="4">
    <source>
        <dbReference type="ARBA" id="ARBA00023136"/>
    </source>
</evidence>
<organism evidence="7 8">
    <name type="scientific">Podospora fimiseda</name>
    <dbReference type="NCBI Taxonomy" id="252190"/>
    <lineage>
        <taxon>Eukaryota</taxon>
        <taxon>Fungi</taxon>
        <taxon>Dikarya</taxon>
        <taxon>Ascomycota</taxon>
        <taxon>Pezizomycotina</taxon>
        <taxon>Sordariomycetes</taxon>
        <taxon>Sordariomycetidae</taxon>
        <taxon>Sordariales</taxon>
        <taxon>Podosporaceae</taxon>
        <taxon>Podospora</taxon>
    </lineage>
</organism>
<feature type="region of interest" description="Disordered" evidence="5">
    <location>
        <begin position="157"/>
        <end position="182"/>
    </location>
</feature>
<accession>A0AAN7BJD9</accession>
<keyword evidence="8" id="KW-1185">Reference proteome</keyword>
<dbReference type="GO" id="GO:0016020">
    <property type="term" value="C:membrane"/>
    <property type="evidence" value="ECO:0007669"/>
    <property type="project" value="UniProtKB-SubCell"/>
</dbReference>
<protein>
    <submittedName>
        <fullName evidence="7">Uncharacterized protein</fullName>
    </submittedName>
</protein>
<comment type="subcellular location">
    <subcellularLocation>
        <location evidence="1">Membrane</location>
        <topology evidence="1">Single-pass membrane protein</topology>
    </subcellularLocation>
</comment>
<feature type="region of interest" description="Disordered" evidence="5">
    <location>
        <begin position="68"/>
        <end position="121"/>
    </location>
</feature>
<evidence type="ECO:0000256" key="6">
    <source>
        <dbReference type="SAM" id="Phobius"/>
    </source>
</evidence>
<feature type="region of interest" description="Disordered" evidence="5">
    <location>
        <begin position="299"/>
        <end position="319"/>
    </location>
</feature>
<name>A0AAN7BJD9_9PEZI</name>
<evidence type="ECO:0000313" key="8">
    <source>
        <dbReference type="Proteomes" id="UP001301958"/>
    </source>
</evidence>
<sequence length="319" mass="34033">MASPLPTNHITTRDRDDLELPHPVCETSSIYSWHICVYYSISYSGCCSVNPCLSYSCPVEARGKVASSTPIVTTTSPSSSSPPPPPPPLSLPSSSSTPGPTATSTQPVPYTDPTTTNGGSSHGMSLSVSVIVGIVVGCGIVAIFAALATTMWYGRHRRERREKRQNAQRLATPRHIDDELVPPGLESVFNPMASNGPGSVFDRAEGRMSKASAESFYPPVRENYMSGSPQFGLYVSHLSPNSAMNPRPSSVVPPELDSAPVIELPATSDSAQSTSYTHGISPTNEHIAELSATEGLRATLNSTPEDKMSNTYANSWSKF</sequence>
<feature type="compositionally biased region" description="Polar residues" evidence="5">
    <location>
        <begin position="112"/>
        <end position="121"/>
    </location>
</feature>
<evidence type="ECO:0000313" key="7">
    <source>
        <dbReference type="EMBL" id="KAK4224601.1"/>
    </source>
</evidence>
<feature type="compositionally biased region" description="Low complexity" evidence="5">
    <location>
        <begin position="91"/>
        <end position="107"/>
    </location>
</feature>
<comment type="caution">
    <text evidence="7">The sequence shown here is derived from an EMBL/GenBank/DDBJ whole genome shotgun (WGS) entry which is preliminary data.</text>
</comment>
<dbReference type="EMBL" id="MU865388">
    <property type="protein sequence ID" value="KAK4224601.1"/>
    <property type="molecule type" value="Genomic_DNA"/>
</dbReference>
<evidence type="ECO:0000256" key="2">
    <source>
        <dbReference type="ARBA" id="ARBA00022692"/>
    </source>
</evidence>
<gene>
    <name evidence="7" type="ORF">QBC38DRAFT_370658</name>
</gene>
<feature type="compositionally biased region" description="Pro residues" evidence="5">
    <location>
        <begin position="80"/>
        <end position="90"/>
    </location>
</feature>
<dbReference type="Proteomes" id="UP001301958">
    <property type="component" value="Unassembled WGS sequence"/>
</dbReference>
<dbReference type="PANTHER" id="PTHR15549:SF30">
    <property type="entry name" value="MID2 DOMAIN-CONTAINING PROTEIN"/>
    <property type="match status" value="1"/>
</dbReference>
<feature type="compositionally biased region" description="Low complexity" evidence="5">
    <location>
        <begin position="68"/>
        <end position="79"/>
    </location>
</feature>
<dbReference type="InterPro" id="IPR051694">
    <property type="entry name" value="Immunoregulatory_rcpt-like"/>
</dbReference>
<dbReference type="PANTHER" id="PTHR15549">
    <property type="entry name" value="PAIRED IMMUNOGLOBULIN-LIKE TYPE 2 RECEPTOR"/>
    <property type="match status" value="1"/>
</dbReference>
<dbReference type="GO" id="GO:0071944">
    <property type="term" value="C:cell periphery"/>
    <property type="evidence" value="ECO:0007669"/>
    <property type="project" value="UniProtKB-ARBA"/>
</dbReference>
<feature type="transmembrane region" description="Helical" evidence="6">
    <location>
        <begin position="130"/>
        <end position="154"/>
    </location>
</feature>